<dbReference type="AlphaFoldDB" id="B6JHQ5"/>
<keyword evidence="2" id="KW-0813">Transport</keyword>
<dbReference type="FunFam" id="1.20.1640.10:FF:000001">
    <property type="entry name" value="Efflux pump membrane transporter"/>
    <property type="match status" value="1"/>
</dbReference>
<evidence type="ECO:0000256" key="2">
    <source>
        <dbReference type="ARBA" id="ARBA00022448"/>
    </source>
</evidence>
<dbReference type="GO" id="GO:0042910">
    <property type="term" value="F:xenobiotic transmembrane transporter activity"/>
    <property type="evidence" value="ECO:0007669"/>
    <property type="project" value="TreeGrafter"/>
</dbReference>
<dbReference type="InterPro" id="IPR001036">
    <property type="entry name" value="Acrflvin-R"/>
</dbReference>
<dbReference type="Proteomes" id="UP000007730">
    <property type="component" value="Chromosome"/>
</dbReference>
<feature type="transmembrane region" description="Helical" evidence="9">
    <location>
        <begin position="531"/>
        <end position="551"/>
    </location>
</feature>
<evidence type="ECO:0000256" key="1">
    <source>
        <dbReference type="ARBA" id="ARBA00004429"/>
    </source>
</evidence>
<dbReference type="KEGG" id="ocg:OCA5_c15690"/>
<keyword evidence="6 9" id="KW-1133">Transmembrane helix</keyword>
<evidence type="ECO:0000256" key="5">
    <source>
        <dbReference type="ARBA" id="ARBA00022692"/>
    </source>
</evidence>
<feature type="region of interest" description="Disordered" evidence="8">
    <location>
        <begin position="1026"/>
        <end position="1048"/>
    </location>
</feature>
<reference evidence="10 11" key="1">
    <citation type="journal article" date="2011" name="J. Bacteriol.">
        <title>Complete genome sequences of the chemolithoautotrophic Oligotropha carboxidovorans strains OM4 and OM5.</title>
        <authorList>
            <person name="Volland S."/>
            <person name="Rachinger M."/>
            <person name="Strittmatter A."/>
            <person name="Daniel R."/>
            <person name="Gottschalk G."/>
            <person name="Meyer O."/>
        </authorList>
    </citation>
    <scope>NUCLEOTIDE SEQUENCE [LARGE SCALE GENOMIC DNA]</scope>
    <source>
        <strain evidence="11">ATCC 49405 / DSM 1227 / KCTC 32145 / OM5</strain>
    </source>
</reference>
<keyword evidence="4" id="KW-0997">Cell inner membrane</keyword>
<dbReference type="Gene3D" id="3.30.70.1320">
    <property type="entry name" value="Multidrug efflux transporter AcrB pore domain like"/>
    <property type="match status" value="1"/>
</dbReference>
<feature type="transmembrane region" description="Helical" evidence="9">
    <location>
        <begin position="12"/>
        <end position="34"/>
    </location>
</feature>
<dbReference type="Gene3D" id="3.30.2090.10">
    <property type="entry name" value="Multidrug efflux transporter AcrB TolC docking domain, DN and DC subdomains"/>
    <property type="match status" value="2"/>
</dbReference>
<dbReference type="FunFam" id="3.30.70.1430:FF:000001">
    <property type="entry name" value="Efflux pump membrane transporter"/>
    <property type="match status" value="1"/>
</dbReference>
<dbReference type="eggNOG" id="COG0841">
    <property type="taxonomic scope" value="Bacteria"/>
</dbReference>
<evidence type="ECO:0000256" key="9">
    <source>
        <dbReference type="SAM" id="Phobius"/>
    </source>
</evidence>
<proteinExistence type="predicted"/>
<feature type="transmembrane region" description="Helical" evidence="9">
    <location>
        <begin position="465"/>
        <end position="486"/>
    </location>
</feature>
<dbReference type="EMBL" id="CP002826">
    <property type="protein sequence ID" value="AEI06284.1"/>
    <property type="molecule type" value="Genomic_DNA"/>
</dbReference>
<keyword evidence="7 9" id="KW-0472">Membrane</keyword>
<feature type="transmembrane region" description="Helical" evidence="9">
    <location>
        <begin position="958"/>
        <end position="977"/>
    </location>
</feature>
<dbReference type="PANTHER" id="PTHR32063">
    <property type="match status" value="1"/>
</dbReference>
<evidence type="ECO:0000256" key="7">
    <source>
        <dbReference type="ARBA" id="ARBA00023136"/>
    </source>
</evidence>
<dbReference type="PATRIC" id="fig|504832.7.peg.1670"/>
<organism evidence="10 11">
    <name type="scientific">Afipia carboxidovorans (strain ATCC 49405 / DSM 1227 / KCTC 32145 / OM5)</name>
    <name type="common">Oligotropha carboxidovorans</name>
    <dbReference type="NCBI Taxonomy" id="504832"/>
    <lineage>
        <taxon>Bacteria</taxon>
        <taxon>Pseudomonadati</taxon>
        <taxon>Pseudomonadota</taxon>
        <taxon>Alphaproteobacteria</taxon>
        <taxon>Hyphomicrobiales</taxon>
        <taxon>Nitrobacteraceae</taxon>
        <taxon>Afipia</taxon>
    </lineage>
</organism>
<dbReference type="NCBIfam" id="NF033617">
    <property type="entry name" value="RND_permease_2"/>
    <property type="match status" value="1"/>
</dbReference>
<dbReference type="Gene3D" id="3.30.70.1430">
    <property type="entry name" value="Multidrug efflux transporter AcrB pore domain"/>
    <property type="match status" value="2"/>
</dbReference>
<feature type="transmembrane region" description="Helical" evidence="9">
    <location>
        <begin position="433"/>
        <end position="459"/>
    </location>
</feature>
<dbReference type="PANTHER" id="PTHR32063:SF30">
    <property type="entry name" value="ACRB_ACRD_ACRF FAMILY PROTEIN"/>
    <property type="match status" value="1"/>
</dbReference>
<feature type="transmembrane region" description="Helical" evidence="9">
    <location>
        <begin position="989"/>
        <end position="1015"/>
    </location>
</feature>
<evidence type="ECO:0000313" key="10">
    <source>
        <dbReference type="EMBL" id="AEI06284.1"/>
    </source>
</evidence>
<dbReference type="SUPFAM" id="SSF82714">
    <property type="entry name" value="Multidrug efflux transporter AcrB TolC docking domain, DN and DC subdomains"/>
    <property type="match status" value="2"/>
</dbReference>
<feature type="transmembrane region" description="Helical" evidence="9">
    <location>
        <begin position="899"/>
        <end position="925"/>
    </location>
</feature>
<dbReference type="Gene3D" id="3.30.70.1440">
    <property type="entry name" value="Multidrug efflux transporter AcrB pore domain"/>
    <property type="match status" value="1"/>
</dbReference>
<evidence type="ECO:0000256" key="6">
    <source>
        <dbReference type="ARBA" id="ARBA00022989"/>
    </source>
</evidence>
<evidence type="ECO:0000256" key="3">
    <source>
        <dbReference type="ARBA" id="ARBA00022475"/>
    </source>
</evidence>
<comment type="subcellular location">
    <subcellularLocation>
        <location evidence="1">Cell inner membrane</location>
        <topology evidence="1">Multi-pass membrane protein</topology>
    </subcellularLocation>
</comment>
<dbReference type="HOGENOM" id="CLU_002755_1_2_5"/>
<dbReference type="InterPro" id="IPR027463">
    <property type="entry name" value="AcrB_DN_DC_subdom"/>
</dbReference>
<sequence>MGSGFSAPFIRFPIATSLLMVGVLFVGLVAYPALPIAPLPQVDFPTIQVSASLPGASPETMASSVAQPLERQFAQIPGVAQLTSTSSLGSTSITIQFDLNRAIDGAANDVQAAINAASGQLPKNLPSPPTYRKVNPADAPIMILSATSDTMPLIEVNDAIDSKLAQQLSQITGVAQVLIGGQQKPAIRVQIDPAKLVAKGLGLEDVRLQLAQTTVDSPKGNIDGKTRSYTIYANDQLPSSKDWNDVIIAYRNGGPLRVRDIGQAIAGPEDMKQAAWANGKRGVFLVVFKQPGANVIETVDKIKAQLPRLEKGLPPAVNVTIMSDRTQTIRAAVEDVQFTLLLTIALVVMVIFLFLRNFWATVIPSITVPLALLGACALMWVVGYTLDNLSLMALTIAVGFVVDDAIVMLENISRYVEKGEDPYEAALKGAREIGFTIVSISVSLVAVLIPLLLMGGIIGRLFREFAVTLAMTIFVSMIVSLTLTPMMASRFLQPHREGQQHGKLYQWSERMFDGMLHAYERGLDLVMRWRFTTLMVFFATVALSVILFLAIPKGFFPQQDNGLLTGASQASQDISFAEMKRKQEELGKIVLDDPDVASVAMAIGGGGSALNTGRLYITLKPRSERTALAPQIIARIRAKAEKVEGARLFLQASQDVRLGGRATRTQFEYTLQDANLDELNEWAPKILAKMETLPQLRDVATDQQTKGTTLTLTIDRDTASRYGISPQLIDDTLYDAFGQRQIAQYFTQLNTYRVVMEILPELQGDLETLQKIYIKSPNTGEQVPLSTFVRWTTDPVRPLSISHQGQFPAITISFNLAQGVALGQATDAVQKAMEELGAPPTLNGSFQGTAQAFQQSLGTIPLLIFAALIVVYLILGILYESYIHPLTILSTLPSAGVGALAILMLFGFDFSLIALIGIVLLIGIVKKNGIMMVDFAIVAEREGLSPEESIRKAALLRFRPIMMTTMAALLGGVPLMLGHGTGSEIRQPLGYAMVGGLLVSQMLTLFTTPVIYLYLDRVSNWVSGLGRRPPPSDRGHPQPQDAVSQAAE</sequence>
<dbReference type="STRING" id="504832.OCA5_c15690"/>
<protein>
    <submittedName>
        <fullName evidence="10">Multidrug resistance protein MdtB</fullName>
    </submittedName>
</protein>
<evidence type="ECO:0000256" key="8">
    <source>
        <dbReference type="SAM" id="MobiDB-lite"/>
    </source>
</evidence>
<dbReference type="GO" id="GO:0005886">
    <property type="term" value="C:plasma membrane"/>
    <property type="evidence" value="ECO:0007669"/>
    <property type="project" value="UniProtKB-SubCell"/>
</dbReference>
<dbReference type="Pfam" id="PF00873">
    <property type="entry name" value="ACR_tran"/>
    <property type="match status" value="1"/>
</dbReference>
<keyword evidence="11" id="KW-1185">Reference proteome</keyword>
<feature type="transmembrane region" description="Helical" evidence="9">
    <location>
        <begin position="336"/>
        <end position="355"/>
    </location>
</feature>
<keyword evidence="5 9" id="KW-0812">Transmembrane</keyword>
<keyword evidence="3" id="KW-1003">Cell membrane</keyword>
<accession>B6JHQ5</accession>
<dbReference type="OrthoDB" id="9807350at2"/>
<evidence type="ECO:0000256" key="4">
    <source>
        <dbReference type="ARBA" id="ARBA00022519"/>
    </source>
</evidence>
<dbReference type="Gene3D" id="1.20.1640.10">
    <property type="entry name" value="Multidrug efflux transporter AcrB transmembrane domain"/>
    <property type="match status" value="2"/>
</dbReference>
<feature type="transmembrane region" description="Helical" evidence="9">
    <location>
        <begin position="362"/>
        <end position="383"/>
    </location>
</feature>
<dbReference type="SUPFAM" id="SSF82693">
    <property type="entry name" value="Multidrug efflux transporter AcrB pore domain, PN1, PN2, PC1 and PC2 subdomains"/>
    <property type="match status" value="4"/>
</dbReference>
<dbReference type="PRINTS" id="PR00702">
    <property type="entry name" value="ACRIFLAVINRP"/>
</dbReference>
<name>B6JHQ5_AFIC5</name>
<dbReference type="RefSeq" id="WP_012563624.1">
    <property type="nucleotide sequence ID" value="NC_011386.1"/>
</dbReference>
<gene>
    <name evidence="10" type="primary">mdtB1</name>
    <name evidence="10" type="ordered locus">OCA5_c15690</name>
</gene>
<feature type="transmembrane region" description="Helical" evidence="9">
    <location>
        <begin position="860"/>
        <end position="879"/>
    </location>
</feature>
<dbReference type="KEGG" id="oca:OCAR_6485"/>
<evidence type="ECO:0000313" key="11">
    <source>
        <dbReference type="Proteomes" id="UP000007730"/>
    </source>
</evidence>
<dbReference type="SUPFAM" id="SSF82866">
    <property type="entry name" value="Multidrug efflux transporter AcrB transmembrane domain"/>
    <property type="match status" value="2"/>
</dbReference>